<dbReference type="AlphaFoldDB" id="A0A5J9V8W5"/>
<evidence type="ECO:0000313" key="4">
    <source>
        <dbReference type="Proteomes" id="UP000324897"/>
    </source>
</evidence>
<feature type="domain" description="Sialate O-acetylesterase" evidence="2">
    <location>
        <begin position="1"/>
        <end position="172"/>
    </location>
</feature>
<dbReference type="Gramene" id="TVU31320">
    <property type="protein sequence ID" value="TVU31320"/>
    <property type="gene ID" value="EJB05_23002"/>
</dbReference>
<dbReference type="EMBL" id="RWGY01000011">
    <property type="protein sequence ID" value="TVU31320.1"/>
    <property type="molecule type" value="Genomic_DNA"/>
</dbReference>
<dbReference type="Pfam" id="PF03629">
    <property type="entry name" value="SASA"/>
    <property type="match status" value="1"/>
</dbReference>
<evidence type="ECO:0000256" key="1">
    <source>
        <dbReference type="ARBA" id="ARBA00022801"/>
    </source>
</evidence>
<dbReference type="OrthoDB" id="42638at2759"/>
<organism evidence="3 4">
    <name type="scientific">Eragrostis curvula</name>
    <name type="common">weeping love grass</name>
    <dbReference type="NCBI Taxonomy" id="38414"/>
    <lineage>
        <taxon>Eukaryota</taxon>
        <taxon>Viridiplantae</taxon>
        <taxon>Streptophyta</taxon>
        <taxon>Embryophyta</taxon>
        <taxon>Tracheophyta</taxon>
        <taxon>Spermatophyta</taxon>
        <taxon>Magnoliopsida</taxon>
        <taxon>Liliopsida</taxon>
        <taxon>Poales</taxon>
        <taxon>Poaceae</taxon>
        <taxon>PACMAD clade</taxon>
        <taxon>Chloridoideae</taxon>
        <taxon>Eragrostideae</taxon>
        <taxon>Eragrostidinae</taxon>
        <taxon>Eragrostis</taxon>
    </lineage>
</organism>
<dbReference type="GO" id="GO:0016787">
    <property type="term" value="F:hydrolase activity"/>
    <property type="evidence" value="ECO:0007669"/>
    <property type="project" value="UniProtKB-KW"/>
</dbReference>
<protein>
    <recommendedName>
        <fullName evidence="2">Sialate O-acetylesterase domain-containing protein</fullName>
    </recommendedName>
</protein>
<dbReference type="Gene3D" id="3.40.50.1110">
    <property type="entry name" value="SGNH hydrolase"/>
    <property type="match status" value="1"/>
</dbReference>
<dbReference type="SUPFAM" id="SSF52266">
    <property type="entry name" value="SGNH hydrolase"/>
    <property type="match status" value="1"/>
</dbReference>
<gene>
    <name evidence="3" type="ORF">EJB05_23002</name>
</gene>
<accession>A0A5J9V8W5</accession>
<dbReference type="InterPro" id="IPR036514">
    <property type="entry name" value="SGNH_hydro_sf"/>
</dbReference>
<comment type="caution">
    <text evidence="3">The sequence shown here is derived from an EMBL/GenBank/DDBJ whole genome shotgun (WGS) entry which is preliminary data.</text>
</comment>
<proteinExistence type="predicted"/>
<name>A0A5J9V8W5_9POAL</name>
<keyword evidence="4" id="KW-1185">Reference proteome</keyword>
<evidence type="ECO:0000259" key="2">
    <source>
        <dbReference type="Pfam" id="PF03629"/>
    </source>
</evidence>
<dbReference type="InterPro" id="IPR005181">
    <property type="entry name" value="SASA"/>
</dbReference>
<dbReference type="PANTHER" id="PTHR31988:SF23">
    <property type="entry name" value="CARBOHYDRATE ESTERASE-RELATED"/>
    <property type="match status" value="1"/>
</dbReference>
<feature type="non-terminal residue" evidence="3">
    <location>
        <position position="1"/>
    </location>
</feature>
<keyword evidence="1" id="KW-0378">Hydrolase</keyword>
<reference evidence="3 4" key="1">
    <citation type="journal article" date="2019" name="Sci. Rep.">
        <title>A high-quality genome of Eragrostis curvula grass provides insights into Poaceae evolution and supports new strategies to enhance forage quality.</title>
        <authorList>
            <person name="Carballo J."/>
            <person name="Santos B.A.C.M."/>
            <person name="Zappacosta D."/>
            <person name="Garbus I."/>
            <person name="Selva J.P."/>
            <person name="Gallo C.A."/>
            <person name="Diaz A."/>
            <person name="Albertini E."/>
            <person name="Caccamo M."/>
            <person name="Echenique V."/>
        </authorList>
    </citation>
    <scope>NUCLEOTIDE SEQUENCE [LARGE SCALE GENOMIC DNA]</scope>
    <source>
        <strain evidence="4">cv. Victoria</strain>
        <tissue evidence="3">Leaf</tissue>
    </source>
</reference>
<dbReference type="PANTHER" id="PTHR31988">
    <property type="entry name" value="ESTERASE, PUTATIVE (DUF303)-RELATED"/>
    <property type="match status" value="1"/>
</dbReference>
<evidence type="ECO:0000313" key="3">
    <source>
        <dbReference type="EMBL" id="TVU31320.1"/>
    </source>
</evidence>
<dbReference type="InterPro" id="IPR052940">
    <property type="entry name" value="Carb_Esterase_6"/>
</dbReference>
<sequence length="186" mass="20565">MPFAHAVLAAGIPPRDVIGLVPCAQGATPLANWTRGTELYDRMVTRTKAALADCGDLAGMLWFQGETDAMKREDAELYQSRMEALVRDVRRDLNKPDLPRHRGQSKQFLTSNSVLIVTAQYGGKYLDRVREAQKAVSRSLPNVKYVDAKGLQIASDYTHLTTQAQVQLGRHASKVLPGRTIVFVSN</sequence>
<dbReference type="Proteomes" id="UP000324897">
    <property type="component" value="Chromosome 1"/>
</dbReference>